<dbReference type="PROSITE" id="PS51297">
    <property type="entry name" value="K_BOX"/>
    <property type="match status" value="1"/>
</dbReference>
<keyword evidence="6" id="KW-0175">Coiled coil</keyword>
<dbReference type="GeneID" id="109766093"/>
<evidence type="ECO:0000256" key="4">
    <source>
        <dbReference type="ARBA" id="ARBA00023163"/>
    </source>
</evidence>
<dbReference type="CDD" id="cd00265">
    <property type="entry name" value="MADS_MEF2_like"/>
    <property type="match status" value="1"/>
</dbReference>
<dbReference type="EnsemblPlants" id="AET6Gv20733800.2">
    <property type="protein sequence ID" value="AET6Gv20733800.2"/>
    <property type="gene ID" value="AET6Gv20733800"/>
</dbReference>
<keyword evidence="2" id="KW-0805">Transcription regulation</keyword>
<dbReference type="Pfam" id="PF01486">
    <property type="entry name" value="K-box"/>
    <property type="match status" value="1"/>
</dbReference>
<dbReference type="Gene3D" id="3.40.1810.10">
    <property type="entry name" value="Transcription factor, MADS-box"/>
    <property type="match status" value="1"/>
</dbReference>
<dbReference type="OMA" id="EIKFWQN"/>
<reference evidence="11" key="1">
    <citation type="journal article" date="2014" name="Science">
        <title>Ancient hybridizations among the ancestral genomes of bread wheat.</title>
        <authorList>
            <consortium name="International Wheat Genome Sequencing Consortium,"/>
            <person name="Marcussen T."/>
            <person name="Sandve S.R."/>
            <person name="Heier L."/>
            <person name="Spannagl M."/>
            <person name="Pfeifer M."/>
            <person name="Jakobsen K.S."/>
            <person name="Wulff B.B."/>
            <person name="Steuernagel B."/>
            <person name="Mayer K.F."/>
            <person name="Olsen O.A."/>
        </authorList>
    </citation>
    <scope>NUCLEOTIDE SEQUENCE [LARGE SCALE GENOMIC DNA]</scope>
    <source>
        <strain evidence="11">cv. AL8/78</strain>
    </source>
</reference>
<reference evidence="11" key="2">
    <citation type="journal article" date="2017" name="Nat. Plants">
        <title>The Aegilops tauschii genome reveals multiple impacts of transposons.</title>
        <authorList>
            <person name="Zhao G."/>
            <person name="Zou C."/>
            <person name="Li K."/>
            <person name="Wang K."/>
            <person name="Li T."/>
            <person name="Gao L."/>
            <person name="Zhang X."/>
            <person name="Wang H."/>
            <person name="Yang Z."/>
            <person name="Liu X."/>
            <person name="Jiang W."/>
            <person name="Mao L."/>
            <person name="Kong X."/>
            <person name="Jiao Y."/>
            <person name="Jia J."/>
        </authorList>
    </citation>
    <scope>NUCLEOTIDE SEQUENCE [LARGE SCALE GENOMIC DNA]</scope>
    <source>
        <strain evidence="11">cv. AL8/78</strain>
    </source>
</reference>
<keyword evidence="5" id="KW-0539">Nucleus</keyword>
<feature type="domain" description="MADS-box" evidence="8">
    <location>
        <begin position="1"/>
        <end position="61"/>
    </location>
</feature>
<feature type="domain" description="K-box" evidence="9">
    <location>
        <begin position="85"/>
        <end position="178"/>
    </location>
</feature>
<dbReference type="SUPFAM" id="SSF55455">
    <property type="entry name" value="SRF-like"/>
    <property type="match status" value="1"/>
</dbReference>
<proteinExistence type="predicted"/>
<evidence type="ECO:0000256" key="6">
    <source>
        <dbReference type="SAM" id="Coils"/>
    </source>
</evidence>
<dbReference type="PRINTS" id="PR00404">
    <property type="entry name" value="MADSDOMAIN"/>
</dbReference>
<evidence type="ECO:0000313" key="11">
    <source>
        <dbReference type="Proteomes" id="UP000015105"/>
    </source>
</evidence>
<dbReference type="PANTHER" id="PTHR48019">
    <property type="entry name" value="SERUM RESPONSE FACTOR HOMOLOG"/>
    <property type="match status" value="1"/>
</dbReference>
<name>A0A453PHG9_AEGTS</name>
<evidence type="ECO:0000256" key="2">
    <source>
        <dbReference type="ARBA" id="ARBA00023015"/>
    </source>
</evidence>
<dbReference type="InterPro" id="IPR002487">
    <property type="entry name" value="TF_Kbox"/>
</dbReference>
<dbReference type="Gramene" id="AET6Gv20733800.2">
    <property type="protein sequence ID" value="AET6Gv20733800.2"/>
    <property type="gene ID" value="AET6Gv20733800"/>
</dbReference>
<evidence type="ECO:0008006" key="12">
    <source>
        <dbReference type="Google" id="ProtNLM"/>
    </source>
</evidence>
<comment type="subcellular location">
    <subcellularLocation>
        <location evidence="1">Nucleus</location>
    </subcellularLocation>
</comment>
<dbReference type="GO" id="GO:0000977">
    <property type="term" value="F:RNA polymerase II transcription regulatory region sequence-specific DNA binding"/>
    <property type="evidence" value="ECO:0007669"/>
    <property type="project" value="InterPro"/>
</dbReference>
<keyword evidence="4" id="KW-0804">Transcription</keyword>
<dbReference type="InterPro" id="IPR050142">
    <property type="entry name" value="MADS-box/MEF2_TF"/>
</dbReference>
<evidence type="ECO:0000256" key="5">
    <source>
        <dbReference type="ARBA" id="ARBA00023242"/>
    </source>
</evidence>
<dbReference type="GO" id="GO:0005634">
    <property type="term" value="C:nucleus"/>
    <property type="evidence" value="ECO:0007669"/>
    <property type="project" value="UniProtKB-SubCell"/>
</dbReference>
<dbReference type="FunFam" id="3.40.1810.10:FF:000003">
    <property type="entry name" value="MADS-box transcription factor MADS-MC"/>
    <property type="match status" value="1"/>
</dbReference>
<dbReference type="OrthoDB" id="1898716at2759"/>
<evidence type="ECO:0000313" key="10">
    <source>
        <dbReference type="EnsemblPlants" id="AET6Gv20733800.2"/>
    </source>
</evidence>
<dbReference type="STRING" id="200361.A0A453PHG9"/>
<dbReference type="AlphaFoldDB" id="A0A453PHG9"/>
<evidence type="ECO:0000256" key="1">
    <source>
        <dbReference type="ARBA" id="ARBA00004123"/>
    </source>
</evidence>
<accession>A0A453PHG9</accession>
<evidence type="ECO:0000259" key="8">
    <source>
        <dbReference type="PROSITE" id="PS50066"/>
    </source>
</evidence>
<protein>
    <recommendedName>
        <fullName evidence="12">MADS-box transcription factor 27</fullName>
    </recommendedName>
</protein>
<dbReference type="Proteomes" id="UP000015105">
    <property type="component" value="Chromosome 6D"/>
</dbReference>
<dbReference type="GO" id="GO:0046983">
    <property type="term" value="F:protein dimerization activity"/>
    <property type="evidence" value="ECO:0007669"/>
    <property type="project" value="InterPro"/>
</dbReference>
<dbReference type="SMART" id="SM00432">
    <property type="entry name" value="MADS"/>
    <property type="match status" value="1"/>
</dbReference>
<keyword evidence="3" id="KW-0238">DNA-binding</keyword>
<feature type="coiled-coil region" evidence="6">
    <location>
        <begin position="85"/>
        <end position="112"/>
    </location>
</feature>
<reference evidence="10" key="3">
    <citation type="journal article" date="2017" name="Nature">
        <title>Genome sequence of the progenitor of the wheat D genome Aegilops tauschii.</title>
        <authorList>
            <person name="Luo M.C."/>
            <person name="Gu Y.Q."/>
            <person name="Puiu D."/>
            <person name="Wang H."/>
            <person name="Twardziok S.O."/>
            <person name="Deal K.R."/>
            <person name="Huo N."/>
            <person name="Zhu T."/>
            <person name="Wang L."/>
            <person name="Wang Y."/>
            <person name="McGuire P.E."/>
            <person name="Liu S."/>
            <person name="Long H."/>
            <person name="Ramasamy R.K."/>
            <person name="Rodriguez J.C."/>
            <person name="Van S.L."/>
            <person name="Yuan L."/>
            <person name="Wang Z."/>
            <person name="Xia Z."/>
            <person name="Xiao L."/>
            <person name="Anderson O.D."/>
            <person name="Ouyang S."/>
            <person name="Liang Y."/>
            <person name="Zimin A.V."/>
            <person name="Pertea G."/>
            <person name="Qi P."/>
            <person name="Bennetzen J.L."/>
            <person name="Dai X."/>
            <person name="Dawson M.W."/>
            <person name="Muller H.G."/>
            <person name="Kugler K."/>
            <person name="Rivarola-Duarte L."/>
            <person name="Spannagl M."/>
            <person name="Mayer K.F.X."/>
            <person name="Lu F.H."/>
            <person name="Bevan M.W."/>
            <person name="Leroy P."/>
            <person name="Li P."/>
            <person name="You F.M."/>
            <person name="Sun Q."/>
            <person name="Liu Z."/>
            <person name="Lyons E."/>
            <person name="Wicker T."/>
            <person name="Salzberg S.L."/>
            <person name="Devos K.M."/>
            <person name="Dvorak J."/>
        </authorList>
    </citation>
    <scope>NUCLEOTIDE SEQUENCE [LARGE SCALE GENOMIC DNA]</scope>
    <source>
        <strain evidence="10">cv. AL8/78</strain>
    </source>
</reference>
<evidence type="ECO:0000256" key="3">
    <source>
        <dbReference type="ARBA" id="ARBA00023125"/>
    </source>
</evidence>
<organism evidence="10 11">
    <name type="scientific">Aegilops tauschii subsp. strangulata</name>
    <name type="common">Goatgrass</name>
    <dbReference type="NCBI Taxonomy" id="200361"/>
    <lineage>
        <taxon>Eukaryota</taxon>
        <taxon>Viridiplantae</taxon>
        <taxon>Streptophyta</taxon>
        <taxon>Embryophyta</taxon>
        <taxon>Tracheophyta</taxon>
        <taxon>Spermatophyta</taxon>
        <taxon>Magnoliopsida</taxon>
        <taxon>Liliopsida</taxon>
        <taxon>Poales</taxon>
        <taxon>Poaceae</taxon>
        <taxon>BOP clade</taxon>
        <taxon>Pooideae</taxon>
        <taxon>Triticodae</taxon>
        <taxon>Triticeae</taxon>
        <taxon>Triticinae</taxon>
        <taxon>Aegilops</taxon>
    </lineage>
</organism>
<reference evidence="10" key="4">
    <citation type="submission" date="2019-03" db="UniProtKB">
        <authorList>
            <consortium name="EnsemblPlants"/>
        </authorList>
    </citation>
    <scope>IDENTIFICATION</scope>
</reference>
<evidence type="ECO:0000259" key="9">
    <source>
        <dbReference type="PROSITE" id="PS51297"/>
    </source>
</evidence>
<keyword evidence="11" id="KW-1185">Reference proteome</keyword>
<dbReference type="PROSITE" id="PS50066">
    <property type="entry name" value="MADS_BOX_2"/>
    <property type="match status" value="1"/>
</dbReference>
<dbReference type="GO" id="GO:0045944">
    <property type="term" value="P:positive regulation of transcription by RNA polymerase II"/>
    <property type="evidence" value="ECO:0007669"/>
    <property type="project" value="InterPro"/>
</dbReference>
<dbReference type="PROSITE" id="PS00350">
    <property type="entry name" value="MADS_BOX_1"/>
    <property type="match status" value="1"/>
</dbReference>
<dbReference type="RefSeq" id="XP_040248705.1">
    <property type="nucleotide sequence ID" value="XM_040392771.3"/>
</dbReference>
<sequence length="242" mass="27267">MGRGKIVIRRIDNSTNRQVTFSKRRGGLLKKAKELSILCDAEVGLVVFSSTGRLHEFSSTNMKAVIDRYTKAKEEQPGVNATSEIKLWQREAASLRQQLHDLQESHKQLMGEELSSLGVRDLQGLENRLEMSLRSIKTRKDNLLRSEIEELHRKGSLIHQENTELCRRLNIMSQQKMELSRKLQSCESGGATDANKSSSTPFSFRIVQDANIPANLELSQAQQNEQEHSETGAPALGRLQLS</sequence>
<reference evidence="10" key="5">
    <citation type="journal article" date="2021" name="G3 (Bethesda)">
        <title>Aegilops tauschii genome assembly Aet v5.0 features greater sequence contiguity and improved annotation.</title>
        <authorList>
            <person name="Wang L."/>
            <person name="Zhu T."/>
            <person name="Rodriguez J.C."/>
            <person name="Deal K.R."/>
            <person name="Dubcovsky J."/>
            <person name="McGuire P.E."/>
            <person name="Lux T."/>
            <person name="Spannagl M."/>
            <person name="Mayer K.F.X."/>
            <person name="Baldrich P."/>
            <person name="Meyers B.C."/>
            <person name="Huo N."/>
            <person name="Gu Y.Q."/>
            <person name="Zhou H."/>
            <person name="Devos K.M."/>
            <person name="Bennetzen J.L."/>
            <person name="Unver T."/>
            <person name="Budak H."/>
            <person name="Gulick P.J."/>
            <person name="Galiba G."/>
            <person name="Kalapos B."/>
            <person name="Nelson D.R."/>
            <person name="Li P."/>
            <person name="You F.M."/>
            <person name="Luo M.C."/>
            <person name="Dvorak J."/>
        </authorList>
    </citation>
    <scope>NUCLEOTIDE SEQUENCE [LARGE SCALE GENOMIC DNA]</scope>
    <source>
        <strain evidence="10">cv. AL8/78</strain>
    </source>
</reference>
<dbReference type="InterPro" id="IPR036879">
    <property type="entry name" value="TF_MADSbox_sf"/>
</dbReference>
<dbReference type="Pfam" id="PF00319">
    <property type="entry name" value="SRF-TF"/>
    <property type="match status" value="1"/>
</dbReference>
<dbReference type="InterPro" id="IPR033896">
    <property type="entry name" value="MEF2-like_N"/>
</dbReference>
<dbReference type="InterPro" id="IPR002100">
    <property type="entry name" value="TF_MADSbox"/>
</dbReference>
<evidence type="ECO:0000256" key="7">
    <source>
        <dbReference type="SAM" id="MobiDB-lite"/>
    </source>
</evidence>
<dbReference type="RefSeq" id="XP_040248704.1">
    <property type="nucleotide sequence ID" value="XM_040392770.3"/>
</dbReference>
<feature type="region of interest" description="Disordered" evidence="7">
    <location>
        <begin position="220"/>
        <end position="242"/>
    </location>
</feature>
<dbReference type="GO" id="GO:0003700">
    <property type="term" value="F:DNA-binding transcription factor activity"/>
    <property type="evidence" value="ECO:0007669"/>
    <property type="project" value="InterPro"/>
</dbReference>